<protein>
    <submittedName>
        <fullName evidence="2">Uncharacterized protein</fullName>
    </submittedName>
</protein>
<reference evidence="2 3" key="1">
    <citation type="submission" date="2016-11" db="EMBL/GenBank/DDBJ databases">
        <authorList>
            <person name="Jaros S."/>
            <person name="Januszkiewicz K."/>
            <person name="Wedrychowicz H."/>
        </authorList>
    </citation>
    <scope>NUCLEOTIDE SEQUENCE [LARGE SCALE GENOMIC DNA]</scope>
    <source>
        <strain evidence="2 3">DSM 46144</strain>
    </source>
</reference>
<feature type="transmembrane region" description="Helical" evidence="1">
    <location>
        <begin position="66"/>
        <end position="87"/>
    </location>
</feature>
<evidence type="ECO:0000313" key="3">
    <source>
        <dbReference type="Proteomes" id="UP000184440"/>
    </source>
</evidence>
<keyword evidence="1" id="KW-0472">Membrane</keyword>
<feature type="transmembrane region" description="Helical" evidence="1">
    <location>
        <begin position="163"/>
        <end position="185"/>
    </location>
</feature>
<name>A0A1M7RML5_9ACTN</name>
<evidence type="ECO:0000313" key="2">
    <source>
        <dbReference type="EMBL" id="SHN47328.1"/>
    </source>
</evidence>
<feature type="transmembrane region" description="Helical" evidence="1">
    <location>
        <begin position="128"/>
        <end position="151"/>
    </location>
</feature>
<dbReference type="AlphaFoldDB" id="A0A1M7RML5"/>
<keyword evidence="1" id="KW-1133">Transmembrane helix</keyword>
<dbReference type="Proteomes" id="UP000184440">
    <property type="component" value="Unassembled WGS sequence"/>
</dbReference>
<organism evidence="2 3">
    <name type="scientific">Cryptosporangium aurantiacum</name>
    <dbReference type="NCBI Taxonomy" id="134849"/>
    <lineage>
        <taxon>Bacteria</taxon>
        <taxon>Bacillati</taxon>
        <taxon>Actinomycetota</taxon>
        <taxon>Actinomycetes</taxon>
        <taxon>Cryptosporangiales</taxon>
        <taxon>Cryptosporangiaceae</taxon>
        <taxon>Cryptosporangium</taxon>
    </lineage>
</organism>
<sequence>MVADGSGAAVPGSGVTYTALPGAVVRLPGVPVSRRIGGAAGRWFDSLRRWWRGTERRGGRRVAETAFSVTIAALAILLTLATVSALWPGTAAVGGVATLFLTLTGAFAGYASWRWVRWVRDRAERLHWSVIAAVGAATTASELYCAAAITVSHSGFLERLTALAGFGFAAALTVAITGAASLVTYHRSVTDAQLVRFAHRFS</sequence>
<proteinExistence type="predicted"/>
<keyword evidence="3" id="KW-1185">Reference proteome</keyword>
<keyword evidence="1" id="KW-0812">Transmembrane</keyword>
<evidence type="ECO:0000256" key="1">
    <source>
        <dbReference type="SAM" id="Phobius"/>
    </source>
</evidence>
<feature type="transmembrane region" description="Helical" evidence="1">
    <location>
        <begin position="93"/>
        <end position="116"/>
    </location>
</feature>
<dbReference type="EMBL" id="FRCS01000022">
    <property type="protein sequence ID" value="SHN47328.1"/>
    <property type="molecule type" value="Genomic_DNA"/>
</dbReference>
<accession>A0A1M7RML5</accession>
<gene>
    <name evidence="2" type="ORF">SAMN05443668_12266</name>
</gene>